<evidence type="ECO:0000259" key="1">
    <source>
        <dbReference type="Pfam" id="PF03992"/>
    </source>
</evidence>
<dbReference type="PANTHER" id="PTHR40624">
    <property type="entry name" value="BIOSYNTHESIS MONOOXYGENASE, PUTATIVE (AFU_ORTHOLOGUE AFUA_1G12025)-RELATED"/>
    <property type="match status" value="1"/>
</dbReference>
<evidence type="ECO:0000313" key="3">
    <source>
        <dbReference type="Proteomes" id="UP001316803"/>
    </source>
</evidence>
<dbReference type="Proteomes" id="UP001316803">
    <property type="component" value="Unassembled WGS sequence"/>
</dbReference>
<dbReference type="InterPro" id="IPR011008">
    <property type="entry name" value="Dimeric_a/b-barrel"/>
</dbReference>
<comment type="caution">
    <text evidence="2">The sequence shown here is derived from an EMBL/GenBank/DDBJ whole genome shotgun (WGS) entry which is preliminary data.</text>
</comment>
<dbReference type="EMBL" id="JAKLMC020000020">
    <property type="protein sequence ID" value="KAK5951504.1"/>
    <property type="molecule type" value="Genomic_DNA"/>
</dbReference>
<protein>
    <recommendedName>
        <fullName evidence="1">ABM domain-containing protein</fullName>
    </recommendedName>
</protein>
<organism evidence="2 3">
    <name type="scientific">Knufia fluminis</name>
    <dbReference type="NCBI Taxonomy" id="191047"/>
    <lineage>
        <taxon>Eukaryota</taxon>
        <taxon>Fungi</taxon>
        <taxon>Dikarya</taxon>
        <taxon>Ascomycota</taxon>
        <taxon>Pezizomycotina</taxon>
        <taxon>Eurotiomycetes</taxon>
        <taxon>Chaetothyriomycetidae</taxon>
        <taxon>Chaetothyriales</taxon>
        <taxon>Trichomeriaceae</taxon>
        <taxon>Knufia</taxon>
    </lineage>
</organism>
<gene>
    <name evidence="2" type="ORF">OHC33_007560</name>
</gene>
<accession>A0AAN8EBJ6</accession>
<dbReference type="Gene3D" id="3.30.70.100">
    <property type="match status" value="1"/>
</dbReference>
<dbReference type="PANTHER" id="PTHR40624:SF1">
    <property type="entry name" value="BIOSYNTHESIS MONOOXYGENASE, PUTATIVE (AFU_ORTHOLOGUE AFUA_1G12025)-RELATED"/>
    <property type="match status" value="1"/>
</dbReference>
<feature type="domain" description="ABM" evidence="1">
    <location>
        <begin position="33"/>
        <end position="88"/>
    </location>
</feature>
<dbReference type="Pfam" id="PF03992">
    <property type="entry name" value="ABM"/>
    <property type="match status" value="1"/>
</dbReference>
<proteinExistence type="predicted"/>
<keyword evidence="3" id="KW-1185">Reference proteome</keyword>
<sequence>MANSTIVVIVDLAATSKDARDQIGPLTTTYVQVLDHLHKIAEYARINEPGLLKYAICLPDNAEDDTTIYVIEEYLDKPAYDTHMSSPPLATLFALQDSEKLLVAAPKIWTVSWTPALLSRPDRLPSRDQKTTAYDLRARIENPYVLFATITDPDTEDIDSLEPYGAAIVKYATENEPDTIFYGDARSVEMGSGDSTAGSSGATKGFICAVEVYASKDACLKHLQDESVRNLSIEAHKLGSKFEIVQLNMMEGWLISE</sequence>
<dbReference type="AlphaFoldDB" id="A0AAN8EBJ6"/>
<evidence type="ECO:0000313" key="2">
    <source>
        <dbReference type="EMBL" id="KAK5951504.1"/>
    </source>
</evidence>
<name>A0AAN8EBJ6_9EURO</name>
<dbReference type="InterPro" id="IPR007138">
    <property type="entry name" value="ABM_dom"/>
</dbReference>
<reference evidence="2 3" key="1">
    <citation type="submission" date="2022-12" db="EMBL/GenBank/DDBJ databases">
        <title>Genomic features and morphological characterization of a novel Knufia sp. strain isolated from spacecraft assembly facility.</title>
        <authorList>
            <person name="Teixeira M."/>
            <person name="Chander A.M."/>
            <person name="Stajich J.E."/>
            <person name="Venkateswaran K."/>
        </authorList>
    </citation>
    <scope>NUCLEOTIDE SEQUENCE [LARGE SCALE GENOMIC DNA]</scope>
    <source>
        <strain evidence="2 3">FJI-L2-BK-P2</strain>
    </source>
</reference>
<dbReference type="SUPFAM" id="SSF54909">
    <property type="entry name" value="Dimeric alpha+beta barrel"/>
    <property type="match status" value="1"/>
</dbReference>